<feature type="compositionally biased region" description="Low complexity" evidence="7">
    <location>
        <begin position="9"/>
        <end position="24"/>
    </location>
</feature>
<dbReference type="PANTHER" id="PTHR43806:SF11">
    <property type="entry name" value="CEREVISIN-RELATED"/>
    <property type="match status" value="1"/>
</dbReference>
<dbReference type="InterPro" id="IPR023828">
    <property type="entry name" value="Peptidase_S8_Ser-AS"/>
</dbReference>
<feature type="region of interest" description="Disordered" evidence="7">
    <location>
        <begin position="1"/>
        <end position="30"/>
    </location>
</feature>
<dbReference type="InterPro" id="IPR050131">
    <property type="entry name" value="Peptidase_S8_subtilisin-like"/>
</dbReference>
<dbReference type="PRINTS" id="PR00723">
    <property type="entry name" value="SUBTILISIN"/>
</dbReference>
<evidence type="ECO:0000256" key="6">
    <source>
        <dbReference type="RuleBase" id="RU003355"/>
    </source>
</evidence>
<dbReference type="EMBL" id="RKRA01000001">
    <property type="protein sequence ID" value="RPF26420.1"/>
    <property type="molecule type" value="Genomic_DNA"/>
</dbReference>
<feature type="domain" description="Peptidase S8/S53" evidence="8">
    <location>
        <begin position="216"/>
        <end position="492"/>
    </location>
</feature>
<evidence type="ECO:0000256" key="3">
    <source>
        <dbReference type="ARBA" id="ARBA00022801"/>
    </source>
</evidence>
<keyword evidence="2 5" id="KW-0645">Protease</keyword>
<dbReference type="AlphaFoldDB" id="A0A3N4Z5L1"/>
<comment type="caution">
    <text evidence="9">The sequence shown here is derived from an EMBL/GenBank/DDBJ whole genome shotgun (WGS) entry which is preliminary data.</text>
</comment>
<feature type="active site" description="Charge relay system" evidence="5">
    <location>
        <position position="276"/>
    </location>
</feature>
<dbReference type="GO" id="GO:0004252">
    <property type="term" value="F:serine-type endopeptidase activity"/>
    <property type="evidence" value="ECO:0007669"/>
    <property type="project" value="UniProtKB-UniRule"/>
</dbReference>
<dbReference type="RefSeq" id="WP_123914967.1">
    <property type="nucleotide sequence ID" value="NZ_RKRA01000001.1"/>
</dbReference>
<dbReference type="PROSITE" id="PS51892">
    <property type="entry name" value="SUBTILASE"/>
    <property type="match status" value="1"/>
</dbReference>
<dbReference type="PROSITE" id="PS00138">
    <property type="entry name" value="SUBTILASE_SER"/>
    <property type="match status" value="1"/>
</dbReference>
<dbReference type="InterPro" id="IPR015500">
    <property type="entry name" value="Peptidase_S8_subtilisin-rel"/>
</dbReference>
<dbReference type="GO" id="GO:0006508">
    <property type="term" value="P:proteolysis"/>
    <property type="evidence" value="ECO:0007669"/>
    <property type="project" value="UniProtKB-KW"/>
</dbReference>
<evidence type="ECO:0000256" key="5">
    <source>
        <dbReference type="PROSITE-ProRule" id="PRU01240"/>
    </source>
</evidence>
<feature type="active site" description="Charge relay system" evidence="5">
    <location>
        <position position="225"/>
    </location>
</feature>
<proteinExistence type="inferred from homology"/>
<comment type="similarity">
    <text evidence="1 5 6">Belongs to the peptidase S8 family.</text>
</comment>
<organism evidence="9 10">
    <name type="scientific">Georgenia muralis</name>
    <dbReference type="NCBI Taxonomy" id="154117"/>
    <lineage>
        <taxon>Bacteria</taxon>
        <taxon>Bacillati</taxon>
        <taxon>Actinomycetota</taxon>
        <taxon>Actinomycetes</taxon>
        <taxon>Micrococcales</taxon>
        <taxon>Bogoriellaceae</taxon>
        <taxon>Georgenia</taxon>
    </lineage>
</organism>
<dbReference type="PANTHER" id="PTHR43806">
    <property type="entry name" value="PEPTIDASE S8"/>
    <property type="match status" value="1"/>
</dbReference>
<protein>
    <submittedName>
        <fullName evidence="9">Subtilase family protein</fullName>
    </submittedName>
</protein>
<feature type="active site" description="Charge relay system" evidence="5">
    <location>
        <position position="481"/>
    </location>
</feature>
<keyword evidence="4 5" id="KW-0720">Serine protease</keyword>
<dbReference type="Pfam" id="PF00082">
    <property type="entry name" value="Peptidase_S8"/>
    <property type="match status" value="1"/>
</dbReference>
<dbReference type="PROSITE" id="PS00136">
    <property type="entry name" value="SUBTILASE_ASP"/>
    <property type="match status" value="1"/>
</dbReference>
<evidence type="ECO:0000256" key="4">
    <source>
        <dbReference type="ARBA" id="ARBA00022825"/>
    </source>
</evidence>
<accession>A0A3N4Z5L1</accession>
<evidence type="ECO:0000313" key="10">
    <source>
        <dbReference type="Proteomes" id="UP000280726"/>
    </source>
</evidence>
<gene>
    <name evidence="9" type="ORF">EDD32_0860</name>
</gene>
<dbReference type="Proteomes" id="UP000280726">
    <property type="component" value="Unassembled WGS sequence"/>
</dbReference>
<keyword evidence="10" id="KW-1185">Reference proteome</keyword>
<sequence>MSQTDDQQRPPTGRGRPPGAARAGVPLPTPARVVRHGGRVLDPLTASRLPGEPAPLPTAYRADRLVVAGEHAEEAHAAIEDAARRLSLAAVEDTRGRSLAARRAGRAPRTLTLEPAAVRELATQVVAAPDAWEVLQLARSAVRPEVRAAMGLDHILMGTGPDIGGAPFTSGHGVEGAPFTSGHGVEEYGRAGSGGRQPVSWLGARPTRRAAADLPGRRPVVAVVDTGCGEHPWLTDVVRDLALPDGTPAGLPGPTPEESGDVVGPLDGELDSHAGHGTFICGILRQLCPDADLVAVPVMAGDGVVLESDLLHALAVITELVELDRAGTPGGVPVDVVVLSLGYHHEVPEDAAFDTPLLGALRALGGLGVAVVAAAGNGATTDPLYPAAFAPHDGGPVQPDGCVPVTSVAATNPDGSVALFANAGAWVSCWHPGAALVSTMPVTFQGGRQPRVSYAGPGGHRRATLDPDDFGSGFAVWSGTSFAAPVMAGLLAARLLDGTSTGTAGEGTAVGLFAAAGTPGAATDSGSTGTEPAVDPVARMAALVDELVAAYATPGRKAEAGS</sequence>
<reference evidence="9 10" key="1">
    <citation type="submission" date="2018-11" db="EMBL/GenBank/DDBJ databases">
        <title>Sequencing the genomes of 1000 actinobacteria strains.</title>
        <authorList>
            <person name="Klenk H.-P."/>
        </authorList>
    </citation>
    <scope>NUCLEOTIDE SEQUENCE [LARGE SCALE GENOMIC DNA]</scope>
    <source>
        <strain evidence="9 10">DSM 14418</strain>
    </source>
</reference>
<evidence type="ECO:0000256" key="2">
    <source>
        <dbReference type="ARBA" id="ARBA00022670"/>
    </source>
</evidence>
<evidence type="ECO:0000313" key="9">
    <source>
        <dbReference type="EMBL" id="RPF26420.1"/>
    </source>
</evidence>
<keyword evidence="3 5" id="KW-0378">Hydrolase</keyword>
<dbReference type="InterPro" id="IPR023827">
    <property type="entry name" value="Peptidase_S8_Asp-AS"/>
</dbReference>
<name>A0A3N4Z5L1_9MICO</name>
<evidence type="ECO:0000256" key="7">
    <source>
        <dbReference type="SAM" id="MobiDB-lite"/>
    </source>
</evidence>
<evidence type="ECO:0000259" key="8">
    <source>
        <dbReference type="Pfam" id="PF00082"/>
    </source>
</evidence>
<dbReference type="InterPro" id="IPR000209">
    <property type="entry name" value="Peptidase_S8/S53_dom"/>
</dbReference>
<evidence type="ECO:0000256" key="1">
    <source>
        <dbReference type="ARBA" id="ARBA00011073"/>
    </source>
</evidence>
<dbReference type="OrthoDB" id="5177045at2"/>
<dbReference type="InterPro" id="IPR036852">
    <property type="entry name" value="Peptidase_S8/S53_dom_sf"/>
</dbReference>
<dbReference type="Gene3D" id="3.40.50.200">
    <property type="entry name" value="Peptidase S8/S53 domain"/>
    <property type="match status" value="1"/>
</dbReference>
<dbReference type="SUPFAM" id="SSF52743">
    <property type="entry name" value="Subtilisin-like"/>
    <property type="match status" value="1"/>
</dbReference>